<dbReference type="PRINTS" id="PR00205">
    <property type="entry name" value="CADHERIN"/>
</dbReference>
<dbReference type="HOGENOM" id="CLU_239604_0_0_1"/>
<evidence type="ECO:0000256" key="5">
    <source>
        <dbReference type="ARBA" id="ARBA00022837"/>
    </source>
</evidence>
<dbReference type="Pfam" id="PF00028">
    <property type="entry name" value="Cadherin"/>
    <property type="match status" value="14"/>
</dbReference>
<dbReference type="GO" id="GO:0005912">
    <property type="term" value="C:adherens junction"/>
    <property type="evidence" value="ECO:0000318"/>
    <property type="project" value="GO_Central"/>
</dbReference>
<dbReference type="GO" id="GO:0044331">
    <property type="term" value="P:cell-cell adhesion mediated by cadherin"/>
    <property type="evidence" value="ECO:0000318"/>
    <property type="project" value="GO_Central"/>
</dbReference>
<evidence type="ECO:0000313" key="11">
    <source>
        <dbReference type="EMBL" id="EDO41005.1"/>
    </source>
</evidence>
<comment type="subcellular location">
    <subcellularLocation>
        <location evidence="1">Membrane</location>
        <topology evidence="1">Single-pass membrane protein</topology>
    </subcellularLocation>
</comment>
<dbReference type="PROSITE" id="PS00232">
    <property type="entry name" value="CADHERIN_1"/>
    <property type="match status" value="8"/>
</dbReference>
<dbReference type="InterPro" id="IPR050174">
    <property type="entry name" value="Protocadherin/Cadherin-CA"/>
</dbReference>
<feature type="domain" description="Cadherin" evidence="10">
    <location>
        <begin position="650"/>
        <end position="753"/>
    </location>
</feature>
<reference evidence="11 12" key="1">
    <citation type="journal article" date="2007" name="Science">
        <title>Sea anemone genome reveals ancestral eumetazoan gene repertoire and genomic organization.</title>
        <authorList>
            <person name="Putnam N.H."/>
            <person name="Srivastava M."/>
            <person name="Hellsten U."/>
            <person name="Dirks B."/>
            <person name="Chapman J."/>
            <person name="Salamov A."/>
            <person name="Terry A."/>
            <person name="Shapiro H."/>
            <person name="Lindquist E."/>
            <person name="Kapitonov V.V."/>
            <person name="Jurka J."/>
            <person name="Genikhovich G."/>
            <person name="Grigoriev I.V."/>
            <person name="Lucas S.M."/>
            <person name="Steele R.E."/>
            <person name="Finnerty J.R."/>
            <person name="Technau U."/>
            <person name="Martindale M.Q."/>
            <person name="Rokhsar D.S."/>
        </authorList>
    </citation>
    <scope>NUCLEOTIDE SEQUENCE [LARGE SCALE GENOMIC DNA]</scope>
    <source>
        <strain evidence="12">CH2 X CH6</strain>
    </source>
</reference>
<feature type="domain" description="Cadherin" evidence="10">
    <location>
        <begin position="1383"/>
        <end position="1484"/>
    </location>
</feature>
<evidence type="ECO:0000259" key="10">
    <source>
        <dbReference type="PROSITE" id="PS50268"/>
    </source>
</evidence>
<dbReference type="CDD" id="cd11304">
    <property type="entry name" value="Cadherin_repeat"/>
    <property type="match status" value="15"/>
</dbReference>
<feature type="domain" description="Cadherin" evidence="10">
    <location>
        <begin position="1279"/>
        <end position="1382"/>
    </location>
</feature>
<dbReference type="FunFam" id="2.60.40.60:FF:000092">
    <property type="entry name" value="Protocadherin 8"/>
    <property type="match status" value="1"/>
</dbReference>
<evidence type="ECO:0000256" key="7">
    <source>
        <dbReference type="ARBA" id="ARBA00023136"/>
    </source>
</evidence>
<feature type="domain" description="Cadherin" evidence="10">
    <location>
        <begin position="1189"/>
        <end position="1278"/>
    </location>
</feature>
<feature type="domain" description="Cadherin" evidence="10">
    <location>
        <begin position="865"/>
        <end position="969"/>
    </location>
</feature>
<dbReference type="Gene3D" id="2.60.40.60">
    <property type="entry name" value="Cadherins"/>
    <property type="match status" value="14"/>
</dbReference>
<evidence type="ECO:0000256" key="2">
    <source>
        <dbReference type="ARBA" id="ARBA00022692"/>
    </source>
</evidence>
<name>A7S5N5_NEMVE</name>
<dbReference type="EMBL" id="DS469583">
    <property type="protein sequence ID" value="EDO41005.1"/>
    <property type="molecule type" value="Genomic_DNA"/>
</dbReference>
<dbReference type="STRING" id="45351.A7S5N5"/>
<dbReference type="InterPro" id="IPR002126">
    <property type="entry name" value="Cadherin-like_dom"/>
</dbReference>
<dbReference type="GO" id="GO:0005509">
    <property type="term" value="F:calcium ion binding"/>
    <property type="evidence" value="ECO:0007669"/>
    <property type="project" value="UniProtKB-UniRule"/>
</dbReference>
<evidence type="ECO:0000256" key="1">
    <source>
        <dbReference type="ARBA" id="ARBA00004167"/>
    </source>
</evidence>
<dbReference type="FunFam" id="2.60.40.60:FF:000104">
    <property type="entry name" value="cadherin-23 isoform X1"/>
    <property type="match status" value="1"/>
</dbReference>
<dbReference type="GO" id="GO:0005886">
    <property type="term" value="C:plasma membrane"/>
    <property type="evidence" value="ECO:0000318"/>
    <property type="project" value="GO_Central"/>
</dbReference>
<gene>
    <name evidence="11" type="ORF">NEMVEDRAFT_v1g207189</name>
</gene>
<evidence type="ECO:0000256" key="3">
    <source>
        <dbReference type="ARBA" id="ARBA00022729"/>
    </source>
</evidence>
<keyword evidence="3" id="KW-0732">Signal</keyword>
<evidence type="ECO:0000256" key="9">
    <source>
        <dbReference type="PROSITE-ProRule" id="PRU00043"/>
    </source>
</evidence>
<feature type="domain" description="Cadherin" evidence="10">
    <location>
        <begin position="430"/>
        <end position="538"/>
    </location>
</feature>
<evidence type="ECO:0000256" key="8">
    <source>
        <dbReference type="ARBA" id="ARBA00023180"/>
    </source>
</evidence>
<dbReference type="GO" id="GO:0007409">
    <property type="term" value="P:axonogenesis"/>
    <property type="evidence" value="ECO:0000318"/>
    <property type="project" value="GO_Central"/>
</dbReference>
<keyword evidence="8" id="KW-0325">Glycoprotein</keyword>
<dbReference type="InParanoid" id="A7S5N5"/>
<dbReference type="Proteomes" id="UP000001593">
    <property type="component" value="Unassembled WGS sequence"/>
</dbReference>
<dbReference type="FunFam" id="2.60.40.60:FF:000181">
    <property type="entry name" value="Predicted protein"/>
    <property type="match status" value="1"/>
</dbReference>
<keyword evidence="6" id="KW-1133">Transmembrane helix</keyword>
<feature type="domain" description="Cadherin" evidence="10">
    <location>
        <begin position="1071"/>
        <end position="1174"/>
    </location>
</feature>
<dbReference type="FunFam" id="2.60.40.60:FF:000020">
    <property type="entry name" value="Dachsous cadherin-related 1b"/>
    <property type="match status" value="7"/>
</dbReference>
<dbReference type="PROSITE" id="PS50268">
    <property type="entry name" value="CADHERIN_2"/>
    <property type="match status" value="14"/>
</dbReference>
<feature type="domain" description="Cadherin" evidence="10">
    <location>
        <begin position="1485"/>
        <end position="1592"/>
    </location>
</feature>
<proteinExistence type="predicted"/>
<accession>A7S5N5</accession>
<keyword evidence="12" id="KW-1185">Reference proteome</keyword>
<protein>
    <recommendedName>
        <fullName evidence="10">Cadherin domain-containing protein</fullName>
    </recommendedName>
</protein>
<dbReference type="InterPro" id="IPR020894">
    <property type="entry name" value="Cadherin_CS"/>
</dbReference>
<dbReference type="FunFam" id="2.60.40.60:FF:000015">
    <property type="entry name" value="FAT atypical cadherin 1"/>
    <property type="match status" value="1"/>
</dbReference>
<keyword evidence="4" id="KW-0677">Repeat</keyword>
<keyword evidence="5 9" id="KW-0106">Calcium</keyword>
<dbReference type="eggNOG" id="KOG3594">
    <property type="taxonomic scope" value="Eukaryota"/>
</dbReference>
<feature type="domain" description="Cadherin" evidence="10">
    <location>
        <begin position="223"/>
        <end position="325"/>
    </location>
</feature>
<feature type="domain" description="Cadherin" evidence="10">
    <location>
        <begin position="970"/>
        <end position="1070"/>
    </location>
</feature>
<evidence type="ECO:0000256" key="4">
    <source>
        <dbReference type="ARBA" id="ARBA00022737"/>
    </source>
</evidence>
<dbReference type="SUPFAM" id="SSF49313">
    <property type="entry name" value="Cadherin-like"/>
    <property type="match status" value="14"/>
</dbReference>
<dbReference type="OMA" id="MFNIANI"/>
<dbReference type="PANTHER" id="PTHR24028">
    <property type="entry name" value="CADHERIN-87A"/>
    <property type="match status" value="1"/>
</dbReference>
<organism evidence="11 12">
    <name type="scientific">Nematostella vectensis</name>
    <name type="common">Starlet sea anemone</name>
    <dbReference type="NCBI Taxonomy" id="45351"/>
    <lineage>
        <taxon>Eukaryota</taxon>
        <taxon>Metazoa</taxon>
        <taxon>Cnidaria</taxon>
        <taxon>Anthozoa</taxon>
        <taxon>Hexacorallia</taxon>
        <taxon>Actiniaria</taxon>
        <taxon>Edwardsiidae</taxon>
        <taxon>Nematostella</taxon>
    </lineage>
</organism>
<dbReference type="PANTHER" id="PTHR24028:SF328">
    <property type="entry name" value="CADHERIN-3"/>
    <property type="match status" value="1"/>
</dbReference>
<evidence type="ECO:0000256" key="6">
    <source>
        <dbReference type="ARBA" id="ARBA00022989"/>
    </source>
</evidence>
<dbReference type="InterPro" id="IPR015919">
    <property type="entry name" value="Cadherin-like_sf"/>
</dbReference>
<keyword evidence="7" id="KW-0472">Membrane</keyword>
<feature type="domain" description="Cadherin" evidence="10">
    <location>
        <begin position="539"/>
        <end position="649"/>
    </location>
</feature>
<evidence type="ECO:0000313" key="12">
    <source>
        <dbReference type="Proteomes" id="UP000001593"/>
    </source>
</evidence>
<keyword evidence="2" id="KW-0812">Transmembrane</keyword>
<feature type="domain" description="Cadherin" evidence="10">
    <location>
        <begin position="326"/>
        <end position="429"/>
    </location>
</feature>
<feature type="domain" description="Cadherin" evidence="10">
    <location>
        <begin position="125"/>
        <end position="221"/>
    </location>
</feature>
<dbReference type="SMART" id="SM00112">
    <property type="entry name" value="CA"/>
    <property type="match status" value="14"/>
</dbReference>
<sequence>MVRKLKVQVFLWTFGLYLQVINDCSFTYLDAYVTVQLRDCSFTYLDAYVTVQLRGTVIANVTTDSTGLSFSLSGGADVFGINNVTGSIFVKSRLDREIIGGKVDVTIEATKTMPCTPETCKSTSGLSVLTMSATDMDAEEINQRVNYAIVSGNEDGIFDIDFNKGVIRLARELDFEQMTQYKLNISASNPLTNDTVIPKNGLSNWTMVTVNVLDADDLPVRFNNYSYSASIPENAAMGSVVMQVHAKDLDKSINAPVTYAIDKETNPLRMFNIANITGEITLNGSLDRETIAEYRLRILAYCTIYQDHTEVLITVTDVNDNIPLFTLPSYNTTVNENAAIGTYVIQVQAEDIDQGVNASFIYEIAYAGHEFVIGEHSGIIIVNGTLDREKKDLYSITVIARETETSAGFHSNVTITVMLRDENDNSPIFSRALYSSPIYENEPPGTFVIQVSANDSDIGSNAMVSYAVLSDAEGHYQYFKINAKNGTITTSRRLDRENITTFRLRVTASDGAPLSTIRVSVVDVVVTVLDINDNSPEFVRPSYNFSVIETALPGAILGIISAVDRDKDLNGNIVYIITEGNVEGSFIIGARSGLLQLNHTLDREVVSKHSLRVTASDRGGEFMADGSSLNTTINVTINVLDSNDNIPVCDKVYYTISIPENTSVGQSLIHLNCTDQDSGENAHLLYHMVSGHSKFVVDNVTGIMSLNKLLDFEEKPTVFTVAIEVIDHGRPPLSLVVFVNVTVDNVNDNYPSFGQDNYTFWISEGDFAVDHAIVGVVSAHDLDADSSNCPLCGKLQYTLGNSTGPFAIDKDTGVLRAVGSLDREGIKNYTFSVIAQDSIPNRPLVNVTMVTVNLLDVNDNDPVFDRDVYTANVSEDASPGLTVLKIRAVDNDLASNANVSYSIVSGNTGAAFHVDNVTGEIKLVSKLEREKITSYTLTVGSADGGAVPRRSTALVIIYVMDVNDNSPVCLHDTQTVRLLENLPAGHFVVKVVTTDPDEVHNGRVEYNLTSDAFRVDPFTGIITTTRALDRESIPAYNLMVTARNSNSSDMEVNCSVHVIVMDTNDHTPSFTMARYYISTPETTPVGSTLFRVRAVDGDDGINAEVRYTLMGEESLFRINYTTGIVTLVSSLDRENKAQYQLEVEARDRGIPESNANSTTILIRVGDVNDNRPTFTHAHYDGNVLEGQVGAVAAIVVALDKDEEINADIVYSIIGGNTDNSFAINNKSGSIYTLLHLDRETTDRYILTVLASDRGEPAMNSSTNVTIHVNDVNDNKPNITNNPGVVVTRENTPPGSLVYILSASDLDEGSNARVAFSGYAVPDGKFSIKPNGEIMVRDSLDREAQNRFVFYAMATDSGQPPFNSSMVSFDILIADENDNNPVFDPVHYSVNISENGPSEEVIVQVNASERDEGKLLFKISSGDPGGYFTIHNVTGVISTRKPLDREMVSRFDLTITAEDEGRPSRMALGYVTIFVNDENDFAPVIEQCEQLVSVSENAHIGSAVASINAVDKDDPSNTKITYSVGNSAFNITTQRLPFSSGSRYRGIIITAGLLDRERQDNYNITVTASDGNHIATCNIIVRITDVNDNSPVFNQTTMNISLHEVSLPDMI</sequence>
<dbReference type="GO" id="GO:0007156">
    <property type="term" value="P:homophilic cell adhesion via plasma membrane adhesion molecules"/>
    <property type="evidence" value="ECO:0007669"/>
    <property type="project" value="InterPro"/>
</dbReference>
<feature type="domain" description="Cadherin" evidence="10">
    <location>
        <begin position="774"/>
        <end position="864"/>
    </location>
</feature>